<dbReference type="AlphaFoldDB" id="A0A078B2D0"/>
<feature type="region of interest" description="Disordered" evidence="1">
    <location>
        <begin position="347"/>
        <end position="377"/>
    </location>
</feature>
<sequence length="556" mass="66156">MSSQYKLKNISPRKLIATKLQKEYYSDLRVRYGAEPRSKSQMRSTYNLEEFFNNNYDETKLLASISNQFSDINDTHDKWETMCKMITSKQNYSTLLVNQRLNPNETNTNFPFIYIKRKDYIKNIIGDWTRKQTERIRERLMNGVPDNESDLHREETSYSHAPKHAAEVERQKKFENPVEFINKYKDLYSNKSIKKIKQSIEQQKQMNETISNMQDQLEISKKFRSTIRQHQVKLVESIRKETQDEEDDDYFQIRKVKRAKQQDNSQINSKQLSYHPRRKESQFDTTMKDDDSSVNLSRRFSKDFTIQRSRANSLDKIDRQLKSHNNLFAQPIQESQEDNYKNDARKLDKNRYQSNNQINSSNHKIEKSEQNSNNQSTANIRSLKTQKFMNNYKNIDLSQVGKKINEETFQDYSQKRLTQYDKSFNIQSNPASSQFTRNYKFAYRKLTDQANITLPSLINSAKKELDISMIEQSDTKRKIMASGSVLDVQRSKSVVRKRKKKSKLNQTEIKDIDYNQIGVKVLKSQRKKKIKNLIKQQKSEFLKIYETWKQEHVLKH</sequence>
<feature type="compositionally biased region" description="Polar residues" evidence="1">
    <location>
        <begin position="352"/>
        <end position="362"/>
    </location>
</feature>
<name>A0A078B2D0_STYLE</name>
<feature type="region of interest" description="Disordered" evidence="1">
    <location>
        <begin position="256"/>
        <end position="294"/>
    </location>
</feature>
<protein>
    <submittedName>
        <fullName evidence="2">Uncharacterized protein</fullName>
    </submittedName>
</protein>
<feature type="compositionally biased region" description="Polar residues" evidence="1">
    <location>
        <begin position="262"/>
        <end position="272"/>
    </location>
</feature>
<keyword evidence="3" id="KW-1185">Reference proteome</keyword>
<proteinExistence type="predicted"/>
<feature type="compositionally biased region" description="Basic and acidic residues" evidence="1">
    <location>
        <begin position="279"/>
        <end position="291"/>
    </location>
</feature>
<evidence type="ECO:0000256" key="1">
    <source>
        <dbReference type="SAM" id="MobiDB-lite"/>
    </source>
</evidence>
<evidence type="ECO:0000313" key="2">
    <source>
        <dbReference type="EMBL" id="CDW87633.1"/>
    </source>
</evidence>
<gene>
    <name evidence="2" type="primary">Contig16840.g17941</name>
    <name evidence="2" type="ORF">STYLEM_16743</name>
</gene>
<organism evidence="2 3">
    <name type="scientific">Stylonychia lemnae</name>
    <name type="common">Ciliate</name>
    <dbReference type="NCBI Taxonomy" id="5949"/>
    <lineage>
        <taxon>Eukaryota</taxon>
        <taxon>Sar</taxon>
        <taxon>Alveolata</taxon>
        <taxon>Ciliophora</taxon>
        <taxon>Intramacronucleata</taxon>
        <taxon>Spirotrichea</taxon>
        <taxon>Stichotrichia</taxon>
        <taxon>Sporadotrichida</taxon>
        <taxon>Oxytrichidae</taxon>
        <taxon>Stylonychinae</taxon>
        <taxon>Stylonychia</taxon>
    </lineage>
</organism>
<reference evidence="2 3" key="1">
    <citation type="submission" date="2014-06" db="EMBL/GenBank/DDBJ databases">
        <authorList>
            <person name="Swart Estienne"/>
        </authorList>
    </citation>
    <scope>NUCLEOTIDE SEQUENCE [LARGE SCALE GENOMIC DNA]</scope>
    <source>
        <strain evidence="2 3">130c</strain>
    </source>
</reference>
<accession>A0A078B2D0</accession>
<evidence type="ECO:0000313" key="3">
    <source>
        <dbReference type="Proteomes" id="UP000039865"/>
    </source>
</evidence>
<dbReference type="Proteomes" id="UP000039865">
    <property type="component" value="Unassembled WGS sequence"/>
</dbReference>
<dbReference type="EMBL" id="CCKQ01015797">
    <property type="protein sequence ID" value="CDW87633.1"/>
    <property type="molecule type" value="Genomic_DNA"/>
</dbReference>
<dbReference type="InParanoid" id="A0A078B2D0"/>